<dbReference type="Proteomes" id="UP000178774">
    <property type="component" value="Unassembled WGS sequence"/>
</dbReference>
<evidence type="ECO:0000313" key="2">
    <source>
        <dbReference type="Proteomes" id="UP000178774"/>
    </source>
</evidence>
<proteinExistence type="predicted"/>
<reference evidence="1 2" key="1">
    <citation type="journal article" date="2016" name="Nat. Commun.">
        <title>Thousands of microbial genomes shed light on interconnected biogeochemical processes in an aquifer system.</title>
        <authorList>
            <person name="Anantharaman K."/>
            <person name="Brown C.T."/>
            <person name="Hug L.A."/>
            <person name="Sharon I."/>
            <person name="Castelle C.J."/>
            <person name="Probst A.J."/>
            <person name="Thomas B.C."/>
            <person name="Singh A."/>
            <person name="Wilkins M.J."/>
            <person name="Karaoz U."/>
            <person name="Brodie E.L."/>
            <person name="Williams K.H."/>
            <person name="Hubbard S.S."/>
            <person name="Banfield J.F."/>
        </authorList>
    </citation>
    <scope>NUCLEOTIDE SEQUENCE [LARGE SCALE GENOMIC DNA]</scope>
</reference>
<evidence type="ECO:0000313" key="1">
    <source>
        <dbReference type="EMBL" id="OGZ65153.1"/>
    </source>
</evidence>
<dbReference type="AlphaFoldDB" id="A0A1G2HRU2"/>
<organism evidence="1 2">
    <name type="scientific">Candidatus Staskawiczbacteria bacterium RIFCSPHIGHO2_01_FULL_41_41</name>
    <dbReference type="NCBI Taxonomy" id="1802203"/>
    <lineage>
        <taxon>Bacteria</taxon>
        <taxon>Candidatus Staskawicziibacteriota</taxon>
    </lineage>
</organism>
<accession>A0A1G2HRU2</accession>
<gene>
    <name evidence="1" type="ORF">A2822_00790</name>
</gene>
<dbReference type="EMBL" id="MHOP01000027">
    <property type="protein sequence ID" value="OGZ65153.1"/>
    <property type="molecule type" value="Genomic_DNA"/>
</dbReference>
<protein>
    <submittedName>
        <fullName evidence="1">Uncharacterized protein</fullName>
    </submittedName>
</protein>
<sequence length="129" mass="15206">MSKKWWNALVGKKTQTKKVDVLADIDAITEFLSEVQYDTKELLAQFKKLKELEKEYHIAASGILHINLETQAKLLDKLLERYEFFENDVNVNGLRVKMIAKEFLKRASKAGMTDLVRQKEKDKKWMMLW</sequence>
<comment type="caution">
    <text evidence="1">The sequence shown here is derived from an EMBL/GenBank/DDBJ whole genome shotgun (WGS) entry which is preliminary data.</text>
</comment>
<name>A0A1G2HRU2_9BACT</name>